<sequence>MSLCRYRSLQKYLCQINKIIPTKIWPLENTLAPWDKDNPLTPIRNTKQLKPRQHRRIYMKTHQSKNIFMK</sequence>
<organism evidence="1 2">
    <name type="scientific">Gossypium davidsonii</name>
    <name type="common">Davidson's cotton</name>
    <name type="synonym">Gossypium klotzschianum subsp. davidsonii</name>
    <dbReference type="NCBI Taxonomy" id="34287"/>
    <lineage>
        <taxon>Eukaryota</taxon>
        <taxon>Viridiplantae</taxon>
        <taxon>Streptophyta</taxon>
        <taxon>Embryophyta</taxon>
        <taxon>Tracheophyta</taxon>
        <taxon>Spermatophyta</taxon>
        <taxon>Magnoliopsida</taxon>
        <taxon>eudicotyledons</taxon>
        <taxon>Gunneridae</taxon>
        <taxon>Pentapetalae</taxon>
        <taxon>rosids</taxon>
        <taxon>malvids</taxon>
        <taxon>Malvales</taxon>
        <taxon>Malvaceae</taxon>
        <taxon>Malvoideae</taxon>
        <taxon>Gossypium</taxon>
    </lineage>
</organism>
<evidence type="ECO:0000313" key="1">
    <source>
        <dbReference type="EMBL" id="MBA0636386.1"/>
    </source>
</evidence>
<reference evidence="1 2" key="1">
    <citation type="journal article" date="2019" name="Genome Biol. Evol.">
        <title>Insights into the evolution of the New World diploid cottons (Gossypium, subgenus Houzingenia) based on genome sequencing.</title>
        <authorList>
            <person name="Grover C.E."/>
            <person name="Arick M.A. 2nd"/>
            <person name="Thrash A."/>
            <person name="Conover J.L."/>
            <person name="Sanders W.S."/>
            <person name="Peterson D.G."/>
            <person name="Frelichowski J.E."/>
            <person name="Scheffler J.A."/>
            <person name="Scheffler B.E."/>
            <person name="Wendel J.F."/>
        </authorList>
    </citation>
    <scope>NUCLEOTIDE SEQUENCE [LARGE SCALE GENOMIC DNA]</scope>
    <source>
        <strain evidence="1">27</strain>
        <tissue evidence="1">Leaf</tissue>
    </source>
</reference>
<evidence type="ECO:0000313" key="2">
    <source>
        <dbReference type="Proteomes" id="UP000593561"/>
    </source>
</evidence>
<dbReference type="EMBL" id="JABFAC010245625">
    <property type="protein sequence ID" value="MBA0636386.1"/>
    <property type="molecule type" value="Genomic_DNA"/>
</dbReference>
<keyword evidence="2" id="KW-1185">Reference proteome</keyword>
<comment type="caution">
    <text evidence="1">The sequence shown here is derived from an EMBL/GenBank/DDBJ whole genome shotgun (WGS) entry which is preliminary data.</text>
</comment>
<dbReference type="AlphaFoldDB" id="A0A7J8TDZ2"/>
<dbReference type="Proteomes" id="UP000593561">
    <property type="component" value="Unassembled WGS sequence"/>
</dbReference>
<name>A0A7J8TDZ2_GOSDV</name>
<proteinExistence type="predicted"/>
<accession>A0A7J8TDZ2</accession>
<protein>
    <submittedName>
        <fullName evidence="1">Uncharacterized protein</fullName>
    </submittedName>
</protein>
<gene>
    <name evidence="1" type="ORF">Godav_000176</name>
</gene>